<proteinExistence type="predicted"/>
<evidence type="ECO:0008006" key="4">
    <source>
        <dbReference type="Google" id="ProtNLM"/>
    </source>
</evidence>
<feature type="region of interest" description="Disordered" evidence="1">
    <location>
        <begin position="1"/>
        <end position="55"/>
    </location>
</feature>
<sequence length="100" mass="10777">MRGQCRDRDAHADTEGRQDGRRGDGRADVTPLRTQATLGEDDHERGVSENLGQLRVAEAEPDAVLPYGDAYTQIDEKAGQAGARGQPDGGDGDEQDERAE</sequence>
<keyword evidence="3" id="KW-1185">Reference proteome</keyword>
<protein>
    <recommendedName>
        <fullName evidence="4">DUF5709 domain-containing protein</fullName>
    </recommendedName>
</protein>
<organism evidence="2 3">
    <name type="scientific">Streptomyces albiaxialis</name>
    <dbReference type="NCBI Taxonomy" id="329523"/>
    <lineage>
        <taxon>Bacteria</taxon>
        <taxon>Bacillati</taxon>
        <taxon>Actinomycetota</taxon>
        <taxon>Actinomycetes</taxon>
        <taxon>Kitasatosporales</taxon>
        <taxon>Streptomycetaceae</taxon>
        <taxon>Streptomyces</taxon>
    </lineage>
</organism>
<dbReference type="EMBL" id="BAAAPE010000001">
    <property type="protein sequence ID" value="GAA2060683.1"/>
    <property type="molecule type" value="Genomic_DNA"/>
</dbReference>
<evidence type="ECO:0000313" key="3">
    <source>
        <dbReference type="Proteomes" id="UP001500016"/>
    </source>
</evidence>
<comment type="caution">
    <text evidence="2">The sequence shown here is derived from an EMBL/GenBank/DDBJ whole genome shotgun (WGS) entry which is preliminary data.</text>
</comment>
<feature type="compositionally biased region" description="Acidic residues" evidence="1">
    <location>
        <begin position="90"/>
        <end position="100"/>
    </location>
</feature>
<dbReference type="Proteomes" id="UP001500016">
    <property type="component" value="Unassembled WGS sequence"/>
</dbReference>
<reference evidence="3" key="1">
    <citation type="journal article" date="2019" name="Int. J. Syst. Evol. Microbiol.">
        <title>The Global Catalogue of Microorganisms (GCM) 10K type strain sequencing project: providing services to taxonomists for standard genome sequencing and annotation.</title>
        <authorList>
            <consortium name="The Broad Institute Genomics Platform"/>
            <consortium name="The Broad Institute Genome Sequencing Center for Infectious Disease"/>
            <person name="Wu L."/>
            <person name="Ma J."/>
        </authorList>
    </citation>
    <scope>NUCLEOTIDE SEQUENCE [LARGE SCALE GENOMIC DNA]</scope>
    <source>
        <strain evidence="3">JCM 15478</strain>
    </source>
</reference>
<accession>A0ABP5H5N1</accession>
<evidence type="ECO:0000313" key="2">
    <source>
        <dbReference type="EMBL" id="GAA2060683.1"/>
    </source>
</evidence>
<gene>
    <name evidence="2" type="ORF">GCM10009801_02420</name>
</gene>
<feature type="compositionally biased region" description="Basic and acidic residues" evidence="1">
    <location>
        <begin position="1"/>
        <end position="27"/>
    </location>
</feature>
<name>A0ABP5H5N1_9ACTN</name>
<feature type="region of interest" description="Disordered" evidence="1">
    <location>
        <begin position="68"/>
        <end position="100"/>
    </location>
</feature>
<evidence type="ECO:0000256" key="1">
    <source>
        <dbReference type="SAM" id="MobiDB-lite"/>
    </source>
</evidence>